<dbReference type="PANTHER" id="PTHR39515:SF2">
    <property type="entry name" value="HTH-TYPE TRANSCRIPTIONAL REGULATOR RV0880"/>
    <property type="match status" value="1"/>
</dbReference>
<accession>A0ABV8RYF4</accession>
<dbReference type="InterPro" id="IPR036388">
    <property type="entry name" value="WH-like_DNA-bd_sf"/>
</dbReference>
<keyword evidence="4" id="KW-1185">Reference proteome</keyword>
<feature type="domain" description="HTH marR-type" evidence="2">
    <location>
        <begin position="1"/>
        <end position="138"/>
    </location>
</feature>
<protein>
    <submittedName>
        <fullName evidence="3">MarR family winged helix-turn-helix transcriptional regulator</fullName>
    </submittedName>
</protein>
<dbReference type="Proteomes" id="UP001595756">
    <property type="component" value="Unassembled WGS sequence"/>
</dbReference>
<proteinExistence type="predicted"/>
<evidence type="ECO:0000256" key="1">
    <source>
        <dbReference type="SAM" id="MobiDB-lite"/>
    </source>
</evidence>
<evidence type="ECO:0000259" key="2">
    <source>
        <dbReference type="PROSITE" id="PS50995"/>
    </source>
</evidence>
<dbReference type="RefSeq" id="WP_376812441.1">
    <property type="nucleotide sequence ID" value="NZ_JBHSDY010000004.1"/>
</dbReference>
<dbReference type="EMBL" id="JBHSDY010000004">
    <property type="protein sequence ID" value="MFC4297877.1"/>
    <property type="molecule type" value="Genomic_DNA"/>
</dbReference>
<dbReference type="InterPro" id="IPR052526">
    <property type="entry name" value="HTH-type_Bedaq_tolerance"/>
</dbReference>
<dbReference type="Pfam" id="PF01047">
    <property type="entry name" value="MarR"/>
    <property type="match status" value="1"/>
</dbReference>
<dbReference type="InterPro" id="IPR036390">
    <property type="entry name" value="WH_DNA-bd_sf"/>
</dbReference>
<feature type="region of interest" description="Disordered" evidence="1">
    <location>
        <begin position="150"/>
        <end position="169"/>
    </location>
</feature>
<gene>
    <name evidence="3" type="ORF">ACFO0J_07470</name>
</gene>
<dbReference type="SMART" id="SM00347">
    <property type="entry name" value="HTH_MARR"/>
    <property type="match status" value="1"/>
</dbReference>
<evidence type="ECO:0000313" key="4">
    <source>
        <dbReference type="Proteomes" id="UP001595756"/>
    </source>
</evidence>
<dbReference type="PROSITE" id="PS50995">
    <property type="entry name" value="HTH_MARR_2"/>
    <property type="match status" value="1"/>
</dbReference>
<evidence type="ECO:0000313" key="3">
    <source>
        <dbReference type="EMBL" id="MFC4297877.1"/>
    </source>
</evidence>
<dbReference type="InterPro" id="IPR000835">
    <property type="entry name" value="HTH_MarR-typ"/>
</dbReference>
<dbReference type="PANTHER" id="PTHR39515">
    <property type="entry name" value="CONSERVED PROTEIN"/>
    <property type="match status" value="1"/>
</dbReference>
<reference evidence="4" key="1">
    <citation type="journal article" date="2019" name="Int. J. Syst. Evol. Microbiol.">
        <title>The Global Catalogue of Microorganisms (GCM) 10K type strain sequencing project: providing services to taxonomists for standard genome sequencing and annotation.</title>
        <authorList>
            <consortium name="The Broad Institute Genomics Platform"/>
            <consortium name="The Broad Institute Genome Sequencing Center for Infectious Disease"/>
            <person name="Wu L."/>
            <person name="Ma J."/>
        </authorList>
    </citation>
    <scope>NUCLEOTIDE SEQUENCE [LARGE SCALE GENOMIC DNA]</scope>
    <source>
        <strain evidence="4">CGMCC 1.19029</strain>
    </source>
</reference>
<organism evidence="3 4">
    <name type="scientific">Castellaniella hirudinis</name>
    <dbReference type="NCBI Taxonomy" id="1144617"/>
    <lineage>
        <taxon>Bacteria</taxon>
        <taxon>Pseudomonadati</taxon>
        <taxon>Pseudomonadota</taxon>
        <taxon>Betaproteobacteria</taxon>
        <taxon>Burkholderiales</taxon>
        <taxon>Alcaligenaceae</taxon>
        <taxon>Castellaniella</taxon>
    </lineage>
</organism>
<sequence>MPDQAPPPVGGAELLDRIARLNRWVTHHTAWTLPLAQARVLAQIDELGTARIGDLARIERCSQPTMTAQVHRLQAQGLVGRVTDPDDARAARLSLTDQGRRALADMRRARAGVFNSLVEQLDAADRARLPDALLALSALLDAAYRQATGHRSATSASIEPVITEKPHTP</sequence>
<name>A0ABV8RYF4_9BURK</name>
<dbReference type="Gene3D" id="1.10.10.10">
    <property type="entry name" value="Winged helix-like DNA-binding domain superfamily/Winged helix DNA-binding domain"/>
    <property type="match status" value="1"/>
</dbReference>
<dbReference type="SUPFAM" id="SSF46785">
    <property type="entry name" value="Winged helix' DNA-binding domain"/>
    <property type="match status" value="1"/>
</dbReference>
<comment type="caution">
    <text evidence="3">The sequence shown here is derived from an EMBL/GenBank/DDBJ whole genome shotgun (WGS) entry which is preliminary data.</text>
</comment>